<name>A0A1B9IYG9_9TREE</name>
<dbReference type="Proteomes" id="UP000092583">
    <property type="component" value="Unassembled WGS sequence"/>
</dbReference>
<proteinExistence type="predicted"/>
<evidence type="ECO:0000256" key="1">
    <source>
        <dbReference type="SAM" id="MobiDB-lite"/>
    </source>
</evidence>
<dbReference type="EMBL" id="KI669459">
    <property type="protein sequence ID" value="OCF60588.1"/>
    <property type="molecule type" value="Genomic_DNA"/>
</dbReference>
<reference evidence="3" key="2">
    <citation type="submission" date="2013-12" db="EMBL/GenBank/DDBJ databases">
        <title>Evolution of pathogenesis and genome organization in the Tremellales.</title>
        <authorList>
            <person name="Cuomo C."/>
            <person name="Litvintseva A."/>
            <person name="Heitman J."/>
            <person name="Chen Y."/>
            <person name="Sun S."/>
            <person name="Springer D."/>
            <person name="Dromer F."/>
            <person name="Young S."/>
            <person name="Zeng Q."/>
            <person name="Chapman S."/>
            <person name="Gujja S."/>
            <person name="Saif S."/>
            <person name="Birren B."/>
        </authorList>
    </citation>
    <scope>NUCLEOTIDE SEQUENCE [LARGE SCALE GENOMIC DNA]</scope>
    <source>
        <strain evidence="3">CBS 10435</strain>
    </source>
</reference>
<feature type="compositionally biased region" description="Basic and acidic residues" evidence="1">
    <location>
        <begin position="75"/>
        <end position="93"/>
    </location>
</feature>
<reference evidence="2 3" key="1">
    <citation type="submission" date="2013-07" db="EMBL/GenBank/DDBJ databases">
        <title>The Genome Sequence of Kwoniella mangroviensis CBS10435.</title>
        <authorList>
            <consortium name="The Broad Institute Genome Sequencing Platform"/>
            <person name="Cuomo C."/>
            <person name="Litvintseva A."/>
            <person name="Chen Y."/>
            <person name="Heitman J."/>
            <person name="Sun S."/>
            <person name="Springer D."/>
            <person name="Dromer F."/>
            <person name="Young S.K."/>
            <person name="Zeng Q."/>
            <person name="Gargeya S."/>
            <person name="Fitzgerald M."/>
            <person name="Abouelleil A."/>
            <person name="Alvarado L."/>
            <person name="Berlin A.M."/>
            <person name="Chapman S.B."/>
            <person name="Dewar J."/>
            <person name="Goldberg J."/>
            <person name="Griggs A."/>
            <person name="Gujja S."/>
            <person name="Hansen M."/>
            <person name="Howarth C."/>
            <person name="Imamovic A."/>
            <person name="Larimer J."/>
            <person name="McCowan C."/>
            <person name="Murphy C."/>
            <person name="Pearson M."/>
            <person name="Priest M."/>
            <person name="Roberts A."/>
            <person name="Saif S."/>
            <person name="Shea T."/>
            <person name="Sykes S."/>
            <person name="Wortman J."/>
            <person name="Nusbaum C."/>
            <person name="Birren B."/>
        </authorList>
    </citation>
    <scope>NUCLEOTIDE SEQUENCE [LARGE SCALE GENOMIC DNA]</scope>
    <source>
        <strain evidence="2 3">CBS 10435</strain>
    </source>
</reference>
<feature type="compositionally biased region" description="Basic and acidic residues" evidence="1">
    <location>
        <begin position="206"/>
        <end position="220"/>
    </location>
</feature>
<dbReference type="OrthoDB" id="2564491at2759"/>
<dbReference type="AlphaFoldDB" id="A0A1B9IYG9"/>
<protein>
    <submittedName>
        <fullName evidence="2">Uncharacterized protein</fullName>
    </submittedName>
</protein>
<evidence type="ECO:0000313" key="2">
    <source>
        <dbReference type="EMBL" id="OCF60588.1"/>
    </source>
</evidence>
<feature type="region of interest" description="Disordered" evidence="1">
    <location>
        <begin position="1"/>
        <end position="41"/>
    </location>
</feature>
<feature type="compositionally biased region" description="Low complexity" evidence="1">
    <location>
        <begin position="1"/>
        <end position="36"/>
    </location>
</feature>
<gene>
    <name evidence="2" type="ORF">L486_00223</name>
</gene>
<dbReference type="STRING" id="1331196.A0A1B9IYG9"/>
<sequence>MSARPSPISIPISSLLPLSSSSSSSSHPASQSYLPSPSYISGPLPPTSPIHLALNYLKLADERPYEPFQQPPNDQDPKGKGKKKIKDDEVQPTDLRSKERVLIITGSKWNYVDSIQEEDEDTFRSISGKWEVLKRLKRIDIRSCPTPSHLQLLLTLLTESDSRLPLSSTSNKTPQPQYLESTPSVVILWDIAGMFMCEQSLDENEPPPKDEGMPGGEDEHVFTQQENGRKFRSEVCLPDYMSLLAATRAAVDHLNTLHPSDPPAQLMVLEPSLNALSSLPILPPLSSENEDPKMPKSARERKVLLVDGARWIFGTDSIGMIHQISGDRNTTSYFCFTLDKDREKNQDQSYQIRKRKCSKADYSDPGWQGGDKMMGWSWEWIGS</sequence>
<evidence type="ECO:0000313" key="3">
    <source>
        <dbReference type="Proteomes" id="UP000092583"/>
    </source>
</evidence>
<accession>A0A1B9IYG9</accession>
<keyword evidence="3" id="KW-1185">Reference proteome</keyword>
<organism evidence="2 3">
    <name type="scientific">Kwoniella mangroviensis CBS 10435</name>
    <dbReference type="NCBI Taxonomy" id="1331196"/>
    <lineage>
        <taxon>Eukaryota</taxon>
        <taxon>Fungi</taxon>
        <taxon>Dikarya</taxon>
        <taxon>Basidiomycota</taxon>
        <taxon>Agaricomycotina</taxon>
        <taxon>Tremellomycetes</taxon>
        <taxon>Tremellales</taxon>
        <taxon>Cryptococcaceae</taxon>
        <taxon>Kwoniella</taxon>
    </lineage>
</organism>
<feature type="region of interest" description="Disordered" evidence="1">
    <location>
        <begin position="201"/>
        <end position="220"/>
    </location>
</feature>
<feature type="region of interest" description="Disordered" evidence="1">
    <location>
        <begin position="63"/>
        <end position="93"/>
    </location>
</feature>